<proteinExistence type="predicted"/>
<gene>
    <name evidence="1" type="ORF">SAMN02910406_02012</name>
</gene>
<evidence type="ECO:0000313" key="2">
    <source>
        <dbReference type="Proteomes" id="UP000182192"/>
    </source>
</evidence>
<dbReference type="Proteomes" id="UP000182192">
    <property type="component" value="Unassembled WGS sequence"/>
</dbReference>
<accession>A0A1I1KH24</accession>
<sequence length="39" mass="4640">MYELKVCGKKEEHIDFLEIEQMMDRLSGKPLKGHTNDYI</sequence>
<dbReference type="EMBL" id="FOKQ01000016">
    <property type="protein sequence ID" value="SFC60097.1"/>
    <property type="molecule type" value="Genomic_DNA"/>
</dbReference>
<organism evidence="1 2">
    <name type="scientific">Ruminococcus albus</name>
    <dbReference type="NCBI Taxonomy" id="1264"/>
    <lineage>
        <taxon>Bacteria</taxon>
        <taxon>Bacillati</taxon>
        <taxon>Bacillota</taxon>
        <taxon>Clostridia</taxon>
        <taxon>Eubacteriales</taxon>
        <taxon>Oscillospiraceae</taxon>
        <taxon>Ruminococcus</taxon>
    </lineage>
</organism>
<reference evidence="1 2" key="1">
    <citation type="submission" date="2016-10" db="EMBL/GenBank/DDBJ databases">
        <authorList>
            <person name="de Groot N.N."/>
        </authorList>
    </citation>
    <scope>NUCLEOTIDE SEQUENCE [LARGE SCALE GENOMIC DNA]</scope>
    <source>
        <strain evidence="1 2">AR67</strain>
    </source>
</reference>
<protein>
    <submittedName>
        <fullName evidence="1">Uncharacterized protein</fullName>
    </submittedName>
</protein>
<evidence type="ECO:0000313" key="1">
    <source>
        <dbReference type="EMBL" id="SFC60097.1"/>
    </source>
</evidence>
<dbReference type="AlphaFoldDB" id="A0A1I1KH24"/>
<name>A0A1I1KH24_RUMAL</name>